<organism evidence="1 2">
    <name type="scientific">Corchorus capsularis</name>
    <name type="common">Jute</name>
    <dbReference type="NCBI Taxonomy" id="210143"/>
    <lineage>
        <taxon>Eukaryota</taxon>
        <taxon>Viridiplantae</taxon>
        <taxon>Streptophyta</taxon>
        <taxon>Embryophyta</taxon>
        <taxon>Tracheophyta</taxon>
        <taxon>Spermatophyta</taxon>
        <taxon>Magnoliopsida</taxon>
        <taxon>eudicotyledons</taxon>
        <taxon>Gunneridae</taxon>
        <taxon>Pentapetalae</taxon>
        <taxon>rosids</taxon>
        <taxon>malvids</taxon>
        <taxon>Malvales</taxon>
        <taxon>Malvaceae</taxon>
        <taxon>Grewioideae</taxon>
        <taxon>Apeibeae</taxon>
        <taxon>Corchorus</taxon>
    </lineage>
</organism>
<accession>A0A1R3IYC6</accession>
<dbReference type="Gramene" id="OMO87540">
    <property type="protein sequence ID" value="OMO87540"/>
    <property type="gene ID" value="CCACVL1_08957"/>
</dbReference>
<sequence length="24" mass="2716">MPAAENIKILDDRHVYSDSLKRSG</sequence>
<evidence type="ECO:0000313" key="2">
    <source>
        <dbReference type="Proteomes" id="UP000188268"/>
    </source>
</evidence>
<proteinExistence type="predicted"/>
<comment type="caution">
    <text evidence="1">The sequence shown here is derived from an EMBL/GenBank/DDBJ whole genome shotgun (WGS) entry which is preliminary data.</text>
</comment>
<keyword evidence="2" id="KW-1185">Reference proteome</keyword>
<name>A0A1R3IYC6_COCAP</name>
<reference evidence="1 2" key="1">
    <citation type="submission" date="2013-09" db="EMBL/GenBank/DDBJ databases">
        <title>Corchorus capsularis genome sequencing.</title>
        <authorList>
            <person name="Alam M."/>
            <person name="Haque M.S."/>
            <person name="Islam M.S."/>
            <person name="Emdad E.M."/>
            <person name="Islam M.M."/>
            <person name="Ahmed B."/>
            <person name="Halim A."/>
            <person name="Hossen Q.M.M."/>
            <person name="Hossain M.Z."/>
            <person name="Ahmed R."/>
            <person name="Khan M.M."/>
            <person name="Islam R."/>
            <person name="Rashid M.M."/>
            <person name="Khan S.A."/>
            <person name="Rahman M.S."/>
            <person name="Alam M."/>
        </authorList>
    </citation>
    <scope>NUCLEOTIDE SEQUENCE [LARGE SCALE GENOMIC DNA]</scope>
    <source>
        <strain evidence="2">cv. CVL-1</strain>
        <tissue evidence="1">Whole seedling</tissue>
    </source>
</reference>
<protein>
    <submittedName>
        <fullName evidence="1">Uncharacterized protein</fullName>
    </submittedName>
</protein>
<dbReference type="Proteomes" id="UP000188268">
    <property type="component" value="Unassembled WGS sequence"/>
</dbReference>
<evidence type="ECO:0000313" key="1">
    <source>
        <dbReference type="EMBL" id="OMO87540.1"/>
    </source>
</evidence>
<dbReference type="EMBL" id="AWWV01009203">
    <property type="protein sequence ID" value="OMO87540.1"/>
    <property type="molecule type" value="Genomic_DNA"/>
</dbReference>
<gene>
    <name evidence="1" type="ORF">CCACVL1_08957</name>
</gene>
<dbReference type="AlphaFoldDB" id="A0A1R3IYC6"/>